<keyword evidence="3" id="KW-0337">GPI-anchor biosynthesis</keyword>
<evidence type="ECO:0000256" key="8">
    <source>
        <dbReference type="ARBA" id="ARBA00022989"/>
    </source>
</evidence>
<keyword evidence="8 10" id="KW-1133">Transmembrane helix</keyword>
<organism evidence="11 12">
    <name type="scientific">Saccharomonospora marina XMU15</name>
    <dbReference type="NCBI Taxonomy" id="882083"/>
    <lineage>
        <taxon>Bacteria</taxon>
        <taxon>Bacillati</taxon>
        <taxon>Actinomycetota</taxon>
        <taxon>Actinomycetes</taxon>
        <taxon>Pseudonocardiales</taxon>
        <taxon>Pseudonocardiaceae</taxon>
        <taxon>Saccharomonospora</taxon>
    </lineage>
</organism>
<dbReference type="GO" id="GO:0000009">
    <property type="term" value="F:alpha-1,6-mannosyltransferase activity"/>
    <property type="evidence" value="ECO:0007669"/>
    <property type="project" value="InterPro"/>
</dbReference>
<keyword evidence="7" id="KW-0256">Endoplasmic reticulum</keyword>
<dbReference type="AlphaFoldDB" id="H5X7M1"/>
<evidence type="ECO:0000256" key="3">
    <source>
        <dbReference type="ARBA" id="ARBA00022502"/>
    </source>
</evidence>
<evidence type="ECO:0000256" key="5">
    <source>
        <dbReference type="ARBA" id="ARBA00022679"/>
    </source>
</evidence>
<evidence type="ECO:0000256" key="10">
    <source>
        <dbReference type="SAM" id="Phobius"/>
    </source>
</evidence>
<evidence type="ECO:0000256" key="9">
    <source>
        <dbReference type="ARBA" id="ARBA00023136"/>
    </source>
</evidence>
<comment type="subcellular location">
    <subcellularLocation>
        <location evidence="1">Endoplasmic reticulum membrane</location>
        <topology evidence="1">Multi-pass membrane protein</topology>
    </subcellularLocation>
</comment>
<keyword evidence="12" id="KW-1185">Reference proteome</keyword>
<evidence type="ECO:0000256" key="6">
    <source>
        <dbReference type="ARBA" id="ARBA00022692"/>
    </source>
</evidence>
<feature type="transmembrane region" description="Helical" evidence="10">
    <location>
        <begin position="365"/>
        <end position="385"/>
    </location>
</feature>
<accession>H5X7M1</accession>
<feature type="transmembrane region" description="Helical" evidence="10">
    <location>
        <begin position="26"/>
        <end position="49"/>
    </location>
</feature>
<comment type="pathway">
    <text evidence="2">Glycolipid biosynthesis; glycosylphosphatidylinositol-anchor biosynthesis.</text>
</comment>
<proteinExistence type="predicted"/>
<evidence type="ECO:0000313" key="12">
    <source>
        <dbReference type="Proteomes" id="UP000004926"/>
    </source>
</evidence>
<dbReference type="HOGENOM" id="CLU_036370_0_1_11"/>
<feature type="transmembrane region" description="Helical" evidence="10">
    <location>
        <begin position="227"/>
        <end position="248"/>
    </location>
</feature>
<dbReference type="PANTHER" id="PTHR12468">
    <property type="entry name" value="GPI MANNOSYLTRANSFERASE 2"/>
    <property type="match status" value="1"/>
</dbReference>
<keyword evidence="4" id="KW-0328">Glycosyltransferase</keyword>
<evidence type="ECO:0000256" key="2">
    <source>
        <dbReference type="ARBA" id="ARBA00004687"/>
    </source>
</evidence>
<name>H5X7M1_9PSEU</name>
<dbReference type="eggNOG" id="COG5542">
    <property type="taxonomic scope" value="Bacteria"/>
</dbReference>
<protein>
    <recommendedName>
        <fullName evidence="13">Integral membrane protein</fullName>
    </recommendedName>
</protein>
<gene>
    <name evidence="11" type="ORF">SacmaDRAFT_3077</name>
</gene>
<dbReference type="UniPathway" id="UPA00196"/>
<evidence type="ECO:0000256" key="7">
    <source>
        <dbReference type="ARBA" id="ARBA00022824"/>
    </source>
</evidence>
<reference evidence="11 12" key="1">
    <citation type="journal article" date="2012" name="Stand. Genomic Sci.">
        <title>Genome sequence of the ocean sediment bacterium Saccharomonospora marina type strain (XMU15(T)).</title>
        <authorList>
            <person name="Klenk H.P."/>
            <person name="Lu M."/>
            <person name="Lucas S."/>
            <person name="Lapidus A."/>
            <person name="Copeland A."/>
            <person name="Pitluck S."/>
            <person name="Goodwin L.A."/>
            <person name="Han C."/>
            <person name="Tapia R."/>
            <person name="Brambilla E.M."/>
            <person name="Potter G."/>
            <person name="Land M."/>
            <person name="Ivanova N."/>
            <person name="Rohde M."/>
            <person name="Goker M."/>
            <person name="Detter J.C."/>
            <person name="Li W.J."/>
            <person name="Kyrpides N.C."/>
            <person name="Woyke T."/>
        </authorList>
    </citation>
    <scope>NUCLEOTIDE SEQUENCE [LARGE SCALE GENOMIC DNA]</scope>
    <source>
        <strain evidence="11 12">XMU15</strain>
    </source>
</reference>
<dbReference type="STRING" id="882083.SacmaDRAFT_3077"/>
<evidence type="ECO:0000313" key="11">
    <source>
        <dbReference type="EMBL" id="EHR51313.1"/>
    </source>
</evidence>
<dbReference type="EMBL" id="CM001439">
    <property type="protein sequence ID" value="EHR51313.1"/>
    <property type="molecule type" value="Genomic_DNA"/>
</dbReference>
<keyword evidence="6 10" id="KW-0812">Transmembrane</keyword>
<feature type="transmembrane region" description="Helical" evidence="10">
    <location>
        <begin position="148"/>
        <end position="170"/>
    </location>
</feature>
<dbReference type="Proteomes" id="UP000004926">
    <property type="component" value="Chromosome"/>
</dbReference>
<feature type="transmembrane region" description="Helical" evidence="10">
    <location>
        <begin position="342"/>
        <end position="358"/>
    </location>
</feature>
<dbReference type="PANTHER" id="PTHR12468:SF2">
    <property type="entry name" value="GPI MANNOSYLTRANSFERASE 2"/>
    <property type="match status" value="1"/>
</dbReference>
<evidence type="ECO:0000256" key="1">
    <source>
        <dbReference type="ARBA" id="ARBA00004477"/>
    </source>
</evidence>
<feature type="transmembrane region" description="Helical" evidence="10">
    <location>
        <begin position="318"/>
        <end position="336"/>
    </location>
</feature>
<feature type="transmembrane region" description="Helical" evidence="10">
    <location>
        <begin position="115"/>
        <end position="136"/>
    </location>
</feature>
<feature type="transmembrane region" description="Helical" evidence="10">
    <location>
        <begin position="190"/>
        <end position="220"/>
    </location>
</feature>
<dbReference type="GO" id="GO:0006506">
    <property type="term" value="P:GPI anchor biosynthetic process"/>
    <property type="evidence" value="ECO:0007669"/>
    <property type="project" value="UniProtKB-UniPathway"/>
</dbReference>
<keyword evidence="5" id="KW-0808">Transferase</keyword>
<feature type="transmembrane region" description="Helical" evidence="10">
    <location>
        <begin position="291"/>
        <end position="311"/>
    </location>
</feature>
<evidence type="ECO:0000256" key="4">
    <source>
        <dbReference type="ARBA" id="ARBA00022676"/>
    </source>
</evidence>
<evidence type="ECO:0008006" key="13">
    <source>
        <dbReference type="Google" id="ProtNLM"/>
    </source>
</evidence>
<dbReference type="GO" id="GO:0004376">
    <property type="term" value="F:GPI mannosyltransferase activity"/>
    <property type="evidence" value="ECO:0007669"/>
    <property type="project" value="InterPro"/>
</dbReference>
<dbReference type="GO" id="GO:0016020">
    <property type="term" value="C:membrane"/>
    <property type="evidence" value="ECO:0007669"/>
    <property type="project" value="GOC"/>
</dbReference>
<keyword evidence="9 10" id="KW-0472">Membrane</keyword>
<dbReference type="InterPro" id="IPR007315">
    <property type="entry name" value="PIG-V/Gpi18"/>
</dbReference>
<sequence>MTWAGERVRVRTPDERHAGDRAARTMWLLAPGLLYVGVRGAGVGLLWVLSLANDVPFTLQRWDAGWYLQIAAAGYSGVDTGMTDAFGMHHDYTAMAFFPGYPLLLRLVAPEIPQIYLAAAVALSTVVGVVGAYGVARLASLCGGNRRAGLLAVALVAGAPLSVAYSMPYPESLLVSCVAWTLVAALRRRWLLAGVGALLAGLVDPMGGPVIVVVVVAALLDAFRERASWDAAVAAVLAPAGMLGYLLWVGERSGLPGGYFTITSQGWGNEFDFGARTFAWAADQLSSGREAFPVLTALLCLAASVALVVTFRRMPWPLWAYTAITLALVFGHGGVVTDRVRLLLSAFPLLVWVAVGLGRLRTATAVAATVSAAGFGLWFSAWALTAQPHSI</sequence>